<dbReference type="AlphaFoldDB" id="A0A914C4H8"/>
<feature type="transmembrane region" description="Helical" evidence="1">
    <location>
        <begin position="201"/>
        <end position="222"/>
    </location>
</feature>
<evidence type="ECO:0000313" key="2">
    <source>
        <dbReference type="Proteomes" id="UP000887540"/>
    </source>
</evidence>
<protein>
    <submittedName>
        <fullName evidence="3">Uncharacterized protein</fullName>
    </submittedName>
</protein>
<name>A0A914C4H8_9BILA</name>
<dbReference type="WBParaSite" id="ACRNAN_Path_273.g1010.t1">
    <property type="protein sequence ID" value="ACRNAN_Path_273.g1010.t1"/>
    <property type="gene ID" value="ACRNAN_Path_273.g1010"/>
</dbReference>
<keyword evidence="2" id="KW-1185">Reference proteome</keyword>
<dbReference type="SUPFAM" id="SSF53850">
    <property type="entry name" value="Periplasmic binding protein-like II"/>
    <property type="match status" value="1"/>
</dbReference>
<dbReference type="Proteomes" id="UP000887540">
    <property type="component" value="Unplaced"/>
</dbReference>
<evidence type="ECO:0000256" key="1">
    <source>
        <dbReference type="SAM" id="Phobius"/>
    </source>
</evidence>
<proteinExistence type="predicted"/>
<keyword evidence="1" id="KW-0812">Transmembrane</keyword>
<reference evidence="3" key="1">
    <citation type="submission" date="2022-11" db="UniProtKB">
        <authorList>
            <consortium name="WormBaseParasite"/>
        </authorList>
    </citation>
    <scope>IDENTIFICATION</scope>
</reference>
<keyword evidence="1" id="KW-0472">Membrane</keyword>
<evidence type="ECO:0000313" key="3">
    <source>
        <dbReference type="WBParaSite" id="ACRNAN_Path_273.g1010.t1"/>
    </source>
</evidence>
<dbReference type="Gene3D" id="3.40.190.10">
    <property type="entry name" value="Periplasmic binding protein-like II"/>
    <property type="match status" value="1"/>
</dbReference>
<organism evidence="2 3">
    <name type="scientific">Acrobeloides nanus</name>
    <dbReference type="NCBI Taxonomy" id="290746"/>
    <lineage>
        <taxon>Eukaryota</taxon>
        <taxon>Metazoa</taxon>
        <taxon>Ecdysozoa</taxon>
        <taxon>Nematoda</taxon>
        <taxon>Chromadorea</taxon>
        <taxon>Rhabditida</taxon>
        <taxon>Tylenchina</taxon>
        <taxon>Cephalobomorpha</taxon>
        <taxon>Cephaloboidea</taxon>
        <taxon>Cephalobidae</taxon>
        <taxon>Acrobeloides</taxon>
    </lineage>
</organism>
<dbReference type="PANTHER" id="PTHR22714">
    <property type="entry name" value="PROTEIN CBG02446-RELATED"/>
    <property type="match status" value="1"/>
</dbReference>
<dbReference type="PANTHER" id="PTHR22714:SF7">
    <property type="entry name" value="SOLUTE-BINDING PROTEIN FAMILY 3_N-TERMINAL DOMAIN-CONTAINING PROTEIN"/>
    <property type="match status" value="1"/>
</dbReference>
<sequence length="508" mass="58295">MNKTTLRVVFATNPPDIYNDCLKFPTIVPSFKCPYPGWTAEVLGMVAEYLKWEIQPIIVRSKPGELDTGAFDNTTGEWSGLLGYLDKNEADTICLSYEYLKSRDIYFDYSFPLYNMQVVYVSKHTTSSILTALWNSFSPFPYPVWLIIIASLIIQATYATFVRYLEWKMGHERFFYPLEKYGQYLKFFLLQPEETKAFKSAAGVLVFAVFLVLQVLVFTNLYKVSVLSALLKAPDLSPFHTSAEMIQLIANGQYKMITHRLNYEANWYFVDLRESNDPHFSDLREALKNNPIFVVENISVALSYLLKGGYIYPSAQDDNLIPLVQGHCNLYYFSKDTPQKSVYFIFPNGSSFVKDWSRGLIMNIDYIGHTFSKYFENGLIGPPYPRCSGYKALPEAYKPLDMLSTFGIFFITMICLIISGISLLIETYANWHHNLIKERRKSQEKNIFKHSVFSELGNFFGAHQTIKVKPSKEELFTGIEIIHADKGPILVAGLPLVHNEKSRFISNL</sequence>
<accession>A0A914C4H8</accession>
<feature type="transmembrane region" description="Helical" evidence="1">
    <location>
        <begin position="142"/>
        <end position="165"/>
    </location>
</feature>
<dbReference type="InterPro" id="IPR040128">
    <property type="entry name" value="T25E4.2-like"/>
</dbReference>
<feature type="transmembrane region" description="Helical" evidence="1">
    <location>
        <begin position="406"/>
        <end position="431"/>
    </location>
</feature>
<keyword evidence="1" id="KW-1133">Transmembrane helix</keyword>